<dbReference type="InterPro" id="IPR036390">
    <property type="entry name" value="WH_DNA-bd_sf"/>
</dbReference>
<reference evidence="5 6" key="1">
    <citation type="journal article" date="2020" name="Cell Host Microbe">
        <title>Functional and Genomic Variation between Human-Derived Isolates of Lachnospiraceae Reveals Inter- and Intra-Species Diversity.</title>
        <authorList>
            <person name="Sorbara M.T."/>
            <person name="Littmann E.R."/>
            <person name="Fontana E."/>
            <person name="Moody T.U."/>
            <person name="Kohout C.E."/>
            <person name="Gjonbalaj M."/>
            <person name="Eaton V."/>
            <person name="Seok R."/>
            <person name="Leiner I.M."/>
            <person name="Pamer E.G."/>
        </authorList>
    </citation>
    <scope>NUCLEOTIDE SEQUENCE [LARGE SCALE GENOMIC DNA]</scope>
    <source>
        <strain evidence="5 6">MSK.1.17</strain>
    </source>
</reference>
<dbReference type="SUPFAM" id="SSF53067">
    <property type="entry name" value="Actin-like ATPase domain"/>
    <property type="match status" value="2"/>
</dbReference>
<proteinExistence type="inferred from homology"/>
<keyword evidence="3" id="KW-0859">Xylose metabolism</keyword>
<dbReference type="SUPFAM" id="SSF46785">
    <property type="entry name" value="Winged helix' DNA-binding domain"/>
    <property type="match status" value="1"/>
</dbReference>
<dbReference type="InterPro" id="IPR043129">
    <property type="entry name" value="ATPase_NBD"/>
</dbReference>
<dbReference type="PROSITE" id="PS01125">
    <property type="entry name" value="ROK"/>
    <property type="match status" value="1"/>
</dbReference>
<dbReference type="EMBL" id="JAKNGE010000027">
    <property type="protein sequence ID" value="MCG4747696.1"/>
    <property type="molecule type" value="Genomic_DNA"/>
</dbReference>
<dbReference type="InterPro" id="IPR049874">
    <property type="entry name" value="ROK_cs"/>
</dbReference>
<dbReference type="Gene3D" id="3.30.420.40">
    <property type="match status" value="2"/>
</dbReference>
<dbReference type="Pfam" id="PF00480">
    <property type="entry name" value="ROK"/>
    <property type="match status" value="1"/>
</dbReference>
<reference evidence="5" key="2">
    <citation type="submission" date="2020-02" db="EMBL/GenBank/DDBJ databases">
        <authorList>
            <person name="Littmann E."/>
            <person name="Sorbara M."/>
        </authorList>
    </citation>
    <scope>NUCLEOTIDE SEQUENCE</scope>
    <source>
        <strain evidence="5">MSK.1.17</strain>
    </source>
</reference>
<name>A0AAW5BU68_9FIRM</name>
<evidence type="ECO:0000256" key="3">
    <source>
        <dbReference type="ARBA" id="ARBA00022629"/>
    </source>
</evidence>
<dbReference type="Gene3D" id="1.10.10.10">
    <property type="entry name" value="Winged helix-like DNA-binding domain superfamily/Winged helix DNA-binding domain"/>
    <property type="match status" value="1"/>
</dbReference>
<evidence type="ECO:0000256" key="2">
    <source>
        <dbReference type="ARBA" id="ARBA00006479"/>
    </source>
</evidence>
<dbReference type="InterPro" id="IPR000600">
    <property type="entry name" value="ROK"/>
</dbReference>
<evidence type="ECO:0000313" key="5">
    <source>
        <dbReference type="EMBL" id="NSJ50138.1"/>
    </source>
</evidence>
<dbReference type="RefSeq" id="WP_165642398.1">
    <property type="nucleotide sequence ID" value="NZ_JAAITT010000022.1"/>
</dbReference>
<keyword evidence="6" id="KW-1185">Reference proteome</keyword>
<dbReference type="InterPro" id="IPR036388">
    <property type="entry name" value="WH-like_DNA-bd_sf"/>
</dbReference>
<reference evidence="4" key="3">
    <citation type="submission" date="2022-01" db="EMBL/GenBank/DDBJ databases">
        <title>Collection of gut derived symbiotic bacterial strains cultured from healthy donors.</title>
        <authorList>
            <person name="Lin H."/>
            <person name="Kohout C."/>
            <person name="Waligurski E."/>
            <person name="Pamer E.G."/>
        </authorList>
    </citation>
    <scope>NUCLEOTIDE SEQUENCE</scope>
    <source>
        <strain evidence="4">DFI.6.55</strain>
    </source>
</reference>
<dbReference type="PANTHER" id="PTHR18964">
    <property type="entry name" value="ROK (REPRESSOR, ORF, KINASE) FAMILY"/>
    <property type="match status" value="1"/>
</dbReference>
<accession>A0AAW5BU68</accession>
<dbReference type="GO" id="GO:0042732">
    <property type="term" value="P:D-xylose metabolic process"/>
    <property type="evidence" value="ECO:0007669"/>
    <property type="project" value="UniProtKB-KW"/>
</dbReference>
<evidence type="ECO:0000313" key="4">
    <source>
        <dbReference type="EMBL" id="MCG4747696.1"/>
    </source>
</evidence>
<dbReference type="EMBL" id="JAAITT010000022">
    <property type="protein sequence ID" value="NSJ50138.1"/>
    <property type="molecule type" value="Genomic_DNA"/>
</dbReference>
<comment type="caution">
    <text evidence="4">The sequence shown here is derived from an EMBL/GenBank/DDBJ whole genome shotgun (WGS) entry which is preliminary data.</text>
</comment>
<sequence length="371" mass="41213">MIQTNKFNPISRADIAKVLQMSPTSITRIITSLMELDLIKQEEAFSKGVGRNGINICINKDAFLSLGFAIDCDYLKISIIDCERCVAAEDIFRLETEDYDIDKLMSRGKHMFWQLCKREGINPSLVKCMGISCCGLVDYKNGVSCFSPQLGWKNLDIGKKAEEIFGMPVCVDNDIKMALVGATFQSTDMNHADVTYLSIGSGVGVAVMYGGNMVRGINNAAGEIGHTMFSLNGRLCACGKHGCLSAYISEQGVVRECSNQGHPIGELKELMAAYHGGEEWTVPIIDDLTKNMAMAFCNMIYTYNSQYLLVGGNMVVDFPELYEMARVKFLDLINEDFNLDIIIKKREFKNNEAMGAAFVAQEQYIDRLLTT</sequence>
<dbReference type="Proteomes" id="UP000669239">
    <property type="component" value="Unassembled WGS sequence"/>
</dbReference>
<evidence type="ECO:0000313" key="7">
    <source>
        <dbReference type="Proteomes" id="UP001299608"/>
    </source>
</evidence>
<dbReference type="AlphaFoldDB" id="A0AAW5BU68"/>
<dbReference type="PANTHER" id="PTHR18964:SF149">
    <property type="entry name" value="BIFUNCTIONAL UDP-N-ACETYLGLUCOSAMINE 2-EPIMERASE_N-ACETYLMANNOSAMINE KINASE"/>
    <property type="match status" value="1"/>
</dbReference>
<protein>
    <submittedName>
        <fullName evidence="5">ROK family protein</fullName>
    </submittedName>
    <submittedName>
        <fullName evidence="4">ROK family transcriptional regulator</fullName>
    </submittedName>
</protein>
<organism evidence="4 7">
    <name type="scientific">Enterocloster aldenensis</name>
    <dbReference type="NCBI Taxonomy" id="358742"/>
    <lineage>
        <taxon>Bacteria</taxon>
        <taxon>Bacillati</taxon>
        <taxon>Bacillota</taxon>
        <taxon>Clostridia</taxon>
        <taxon>Lachnospirales</taxon>
        <taxon>Lachnospiraceae</taxon>
        <taxon>Enterocloster</taxon>
    </lineage>
</organism>
<comment type="similarity">
    <text evidence="2">Belongs to the ROK (NagC/XylR) family.</text>
</comment>
<evidence type="ECO:0000313" key="6">
    <source>
        <dbReference type="Proteomes" id="UP000669239"/>
    </source>
</evidence>
<gene>
    <name evidence="5" type="ORF">G5B36_15715</name>
    <name evidence="4" type="ORF">L0N08_19890</name>
</gene>
<evidence type="ECO:0000256" key="1">
    <source>
        <dbReference type="ARBA" id="ARBA00002486"/>
    </source>
</evidence>
<dbReference type="Proteomes" id="UP001299608">
    <property type="component" value="Unassembled WGS sequence"/>
</dbReference>
<comment type="function">
    <text evidence="1">Transcriptional repressor of xylose-utilizing enzymes.</text>
</comment>
<keyword evidence="3" id="KW-0119">Carbohydrate metabolism</keyword>